<organism evidence="3 4">
    <name type="scientific">Pseudonocardia humida</name>
    <dbReference type="NCBI Taxonomy" id="2800819"/>
    <lineage>
        <taxon>Bacteria</taxon>
        <taxon>Bacillati</taxon>
        <taxon>Actinomycetota</taxon>
        <taxon>Actinomycetes</taxon>
        <taxon>Pseudonocardiales</taxon>
        <taxon>Pseudonocardiaceae</taxon>
        <taxon>Pseudonocardia</taxon>
    </lineage>
</organism>
<dbReference type="CDD" id="cd03789">
    <property type="entry name" value="GT9_LPS_heptosyltransferase"/>
    <property type="match status" value="1"/>
</dbReference>
<keyword evidence="4" id="KW-1185">Reference proteome</keyword>
<protein>
    <submittedName>
        <fullName evidence="3">Glycosyltransferase family 9 protein</fullName>
    </submittedName>
</protein>
<keyword evidence="1" id="KW-0328">Glycosyltransferase</keyword>
<dbReference type="Gene3D" id="3.40.50.2000">
    <property type="entry name" value="Glycogen Phosphorylase B"/>
    <property type="match status" value="2"/>
</dbReference>
<dbReference type="EMBL" id="JAGSOV010000033">
    <property type="protein sequence ID" value="MCO1656183.1"/>
    <property type="molecule type" value="Genomic_DNA"/>
</dbReference>
<proteinExistence type="predicted"/>
<reference evidence="3" key="1">
    <citation type="submission" date="2021-04" db="EMBL/GenBank/DDBJ databases">
        <title>Pseudonocardia sp. nov., isolated from sandy soil of mangrove forest.</title>
        <authorList>
            <person name="Zan Z."/>
            <person name="Huang R."/>
            <person name="Liu W."/>
        </authorList>
    </citation>
    <scope>NUCLEOTIDE SEQUENCE</scope>
    <source>
        <strain evidence="3">S2-4</strain>
    </source>
</reference>
<dbReference type="InterPro" id="IPR002201">
    <property type="entry name" value="Glyco_trans_9"/>
</dbReference>
<dbReference type="SUPFAM" id="SSF53756">
    <property type="entry name" value="UDP-Glycosyltransferase/glycogen phosphorylase"/>
    <property type="match status" value="1"/>
</dbReference>
<comment type="caution">
    <text evidence="3">The sequence shown here is derived from an EMBL/GenBank/DDBJ whole genome shotgun (WGS) entry which is preliminary data.</text>
</comment>
<dbReference type="InterPro" id="IPR051199">
    <property type="entry name" value="LPS_LOS_Heptosyltrfase"/>
</dbReference>
<dbReference type="PANTHER" id="PTHR30160">
    <property type="entry name" value="TETRAACYLDISACCHARIDE 4'-KINASE-RELATED"/>
    <property type="match status" value="1"/>
</dbReference>
<dbReference type="Proteomes" id="UP001165283">
    <property type="component" value="Unassembled WGS sequence"/>
</dbReference>
<gene>
    <name evidence="3" type="ORF">KDL28_14075</name>
</gene>
<dbReference type="Pfam" id="PF01075">
    <property type="entry name" value="Glyco_transf_9"/>
    <property type="match status" value="1"/>
</dbReference>
<name>A0ABT0ZZK5_9PSEU</name>
<sequence>MPERYRRILVVDLLGGLGDLVMALPVVHALARRNPGAALRVLTHAPGDALLRHDPAVTGVRTAEKGRERAAVAAELDRHPYDLVVSTTRYDDIPAEIEGRGMRCVTDLWRGPPPDEPVSRRYLRILRDEGLVDGYLPPQVQLTPDERARGAAALAEHAPRGRPVVLVPGAGMAVKHWPHWPALARAVAARGEPALVVAGDPAPGPWADAHAHRLPSTDLRGLAASFAAVAERGGVVVGPDTGPVRVAAAVGARTVGIFGPTAATRYGLAEPGTRAVDLQGLPGCPHRRPTAITEQVCWWEARCPLSPDGPACMADVGVAAVLEAVGV</sequence>
<evidence type="ECO:0000256" key="2">
    <source>
        <dbReference type="ARBA" id="ARBA00022679"/>
    </source>
</evidence>
<dbReference type="RefSeq" id="WP_252438668.1">
    <property type="nucleotide sequence ID" value="NZ_JAGSOV010000033.1"/>
</dbReference>
<evidence type="ECO:0000256" key="1">
    <source>
        <dbReference type="ARBA" id="ARBA00022676"/>
    </source>
</evidence>
<evidence type="ECO:0000313" key="3">
    <source>
        <dbReference type="EMBL" id="MCO1656183.1"/>
    </source>
</evidence>
<dbReference type="PANTHER" id="PTHR30160:SF1">
    <property type="entry name" value="LIPOPOLYSACCHARIDE 1,2-N-ACETYLGLUCOSAMINETRANSFERASE-RELATED"/>
    <property type="match status" value="1"/>
</dbReference>
<evidence type="ECO:0000313" key="4">
    <source>
        <dbReference type="Proteomes" id="UP001165283"/>
    </source>
</evidence>
<keyword evidence="2" id="KW-0808">Transferase</keyword>
<accession>A0ABT0ZZK5</accession>